<feature type="region of interest" description="Disordered" evidence="1">
    <location>
        <begin position="36"/>
        <end position="55"/>
    </location>
</feature>
<evidence type="ECO:0008006" key="4">
    <source>
        <dbReference type="Google" id="ProtNLM"/>
    </source>
</evidence>
<reference evidence="3" key="1">
    <citation type="journal article" date="2019" name="Int. J. Syst. Evol. Microbiol.">
        <title>The Global Catalogue of Microorganisms (GCM) 10K type strain sequencing project: providing services to taxonomists for standard genome sequencing and annotation.</title>
        <authorList>
            <consortium name="The Broad Institute Genomics Platform"/>
            <consortium name="The Broad Institute Genome Sequencing Center for Infectious Disease"/>
            <person name="Wu L."/>
            <person name="Ma J."/>
        </authorList>
    </citation>
    <scope>NUCLEOTIDE SEQUENCE [LARGE SCALE GENOMIC DNA]</scope>
    <source>
        <strain evidence="3">CCM 8391</strain>
    </source>
</reference>
<protein>
    <recommendedName>
        <fullName evidence="4">5'-nucleotidase</fullName>
    </recommendedName>
</protein>
<evidence type="ECO:0000313" key="2">
    <source>
        <dbReference type="EMBL" id="MFC5996365.1"/>
    </source>
</evidence>
<dbReference type="EMBL" id="JBHSQW010000039">
    <property type="protein sequence ID" value="MFC5996365.1"/>
    <property type="molecule type" value="Genomic_DNA"/>
</dbReference>
<sequence>MARTLITNDDRVDSPGLWALAAAACGAGLEVDPHGSSCAARTSAGIPPESGRITS</sequence>
<proteinExistence type="predicted"/>
<accession>A0ABW1J7M9</accession>
<evidence type="ECO:0000256" key="1">
    <source>
        <dbReference type="SAM" id="MobiDB-lite"/>
    </source>
</evidence>
<dbReference type="Proteomes" id="UP001596302">
    <property type="component" value="Unassembled WGS sequence"/>
</dbReference>
<comment type="caution">
    <text evidence="2">The sequence shown here is derived from an EMBL/GenBank/DDBJ whole genome shotgun (WGS) entry which is preliminary data.</text>
</comment>
<organism evidence="2 3">
    <name type="scientific">Pseudonocardia hispaniensis</name>
    <dbReference type="NCBI Taxonomy" id="904933"/>
    <lineage>
        <taxon>Bacteria</taxon>
        <taxon>Bacillati</taxon>
        <taxon>Actinomycetota</taxon>
        <taxon>Actinomycetes</taxon>
        <taxon>Pseudonocardiales</taxon>
        <taxon>Pseudonocardiaceae</taxon>
        <taxon>Pseudonocardia</taxon>
    </lineage>
</organism>
<evidence type="ECO:0000313" key="3">
    <source>
        <dbReference type="Proteomes" id="UP001596302"/>
    </source>
</evidence>
<dbReference type="RefSeq" id="WP_379586982.1">
    <property type="nucleotide sequence ID" value="NZ_JBHSQW010000039.1"/>
</dbReference>
<name>A0ABW1J7M9_9PSEU</name>
<dbReference type="PROSITE" id="PS51257">
    <property type="entry name" value="PROKAR_LIPOPROTEIN"/>
    <property type="match status" value="1"/>
</dbReference>
<gene>
    <name evidence="2" type="ORF">ACFQE5_19355</name>
</gene>
<keyword evidence="3" id="KW-1185">Reference proteome</keyword>